<dbReference type="PANTHER" id="PTHR30445:SF3">
    <property type="entry name" value="TRANSPORT PROTEIN YIDE-RELATED"/>
    <property type="match status" value="1"/>
</dbReference>
<evidence type="ECO:0000313" key="10">
    <source>
        <dbReference type="EMBL" id="GFO63064.1"/>
    </source>
</evidence>
<reference evidence="12" key="1">
    <citation type="submission" date="2020-06" db="EMBL/GenBank/DDBJ databases">
        <title>Draft genomic sequecing of Geomonas sp. Red736.</title>
        <authorList>
            <person name="Itoh H."/>
            <person name="Xu Z.X."/>
            <person name="Ushijima N."/>
            <person name="Masuda Y."/>
            <person name="Shiratori Y."/>
            <person name="Senoo K."/>
        </authorList>
    </citation>
    <scope>NUCLEOTIDE SEQUENCE [LARGE SCALE GENOMIC DNA]</scope>
    <source>
        <strain evidence="12">Red736</strain>
    </source>
</reference>
<dbReference type="Proteomes" id="UP000831485">
    <property type="component" value="Chromosome"/>
</dbReference>
<keyword evidence="5 8" id="KW-0812">Transmembrane</keyword>
<proteinExistence type="inferred from homology"/>
<protein>
    <submittedName>
        <fullName evidence="10 11">Transporter</fullName>
    </submittedName>
</protein>
<feature type="transmembrane region" description="Helical" evidence="8">
    <location>
        <begin position="156"/>
        <end position="177"/>
    </location>
</feature>
<dbReference type="SUPFAM" id="SSF116726">
    <property type="entry name" value="TrkA C-terminal domain-like"/>
    <property type="match status" value="2"/>
</dbReference>
<feature type="domain" description="RCK C-terminal" evidence="9">
    <location>
        <begin position="189"/>
        <end position="273"/>
    </location>
</feature>
<comment type="subcellular location">
    <subcellularLocation>
        <location evidence="1">Cell membrane</location>
        <topology evidence="1">Multi-pass membrane protein</topology>
    </subcellularLocation>
</comment>
<evidence type="ECO:0000313" key="13">
    <source>
        <dbReference type="Proteomes" id="UP000831485"/>
    </source>
</evidence>
<dbReference type="GO" id="GO:0005886">
    <property type="term" value="C:plasma membrane"/>
    <property type="evidence" value="ECO:0007669"/>
    <property type="project" value="UniProtKB-SubCell"/>
</dbReference>
<feature type="transmembrane region" description="Helical" evidence="8">
    <location>
        <begin position="28"/>
        <end position="49"/>
    </location>
</feature>
<evidence type="ECO:0000256" key="5">
    <source>
        <dbReference type="ARBA" id="ARBA00022692"/>
    </source>
</evidence>
<evidence type="ECO:0000256" key="3">
    <source>
        <dbReference type="ARBA" id="ARBA00022448"/>
    </source>
</evidence>
<feature type="transmembrane region" description="Helical" evidence="8">
    <location>
        <begin position="395"/>
        <end position="413"/>
    </location>
</feature>
<keyword evidence="3" id="KW-0813">Transport</keyword>
<dbReference type="InterPro" id="IPR050144">
    <property type="entry name" value="AAE_transporter"/>
</dbReference>
<dbReference type="Pfam" id="PF02080">
    <property type="entry name" value="TrkA_C"/>
    <property type="match status" value="1"/>
</dbReference>
<dbReference type="Proteomes" id="UP000568888">
    <property type="component" value="Unassembled WGS sequence"/>
</dbReference>
<dbReference type="NCBIfam" id="TIGR01625">
    <property type="entry name" value="YidE_YbjL_dupl"/>
    <property type="match status" value="2"/>
</dbReference>
<evidence type="ECO:0000256" key="2">
    <source>
        <dbReference type="ARBA" id="ARBA00009854"/>
    </source>
</evidence>
<dbReference type="PROSITE" id="PS51202">
    <property type="entry name" value="RCK_C"/>
    <property type="match status" value="2"/>
</dbReference>
<dbReference type="GO" id="GO:0008324">
    <property type="term" value="F:monoatomic cation transmembrane transporter activity"/>
    <property type="evidence" value="ECO:0007669"/>
    <property type="project" value="InterPro"/>
</dbReference>
<sequence length="548" mass="58581">MIKILLENPLMLLLMVAALGYPLGKIKVYGITLGVGAVLFVGLAFGMLHPDMKAPAIVYIMGQALFVYTVGLSAGPSFISTFRRNGVMNNGLAGVVLCASAALCVALQKYFAIKPGIAAGIFCGSMTASPALGGALESIRQIAPPDMLEAMLAEPVVGFSVAYPIGVIGLMLTINVCQKIWKVDYQAEFKVLRKPEDRNSLVHCTIKVQKVDPPDLTVQALNESNNCEIIFSRIKRGEEFFFAGPATVLQAGDLAMVAGAPHEIEKIATVLGERRSKERLGLDRTEYEYRRIFVSSPQAIGRTIGELHQDQRFGEVITLVRRGDNEFLPEAEMVLELGDVVRVLAHKTCMDDVTAFFGNSYRRVSEVDVMTFSLGLVIGLVLGLIPFPFPGGGSMQLGFAGGPLIVGILLGTFGRTGKMVWSLPYSASMVLKQVGLVLFLAGIGTRSGYSLLTTLSHGGGGSIFITGVLVTSVTAFLGLFIAHKILKLPMTLAVGIVAGMHTSTPGLGYIKEQTGNDLSDQGYACVFPFATIGKIILVHIIMVSTGQL</sequence>
<comment type="similarity">
    <text evidence="2">Belongs to the AAE transporter (TC 2.A.81) family.</text>
</comment>
<keyword evidence="7 8" id="KW-0472">Membrane</keyword>
<dbReference type="InterPro" id="IPR006037">
    <property type="entry name" value="RCK_C"/>
</dbReference>
<feature type="transmembrane region" description="Helical" evidence="8">
    <location>
        <begin position="91"/>
        <end position="110"/>
    </location>
</feature>
<reference evidence="10" key="2">
    <citation type="journal article" date="2021" name="Int. J. Syst. Evol. Microbiol.">
        <title>Geomonas silvestris sp. nov., Geomonas paludis sp. nov. and Geomonas limicola sp. nov., isolated from terrestrial environments, and emended description of the genus Geomonas.</title>
        <authorList>
            <person name="Itoh H."/>
            <person name="Xu Z."/>
            <person name="Masuda Y."/>
            <person name="Ushijima N."/>
            <person name="Hayakawa C."/>
            <person name="Shiratori Y."/>
            <person name="Senoo K."/>
        </authorList>
    </citation>
    <scope>NUCLEOTIDE SEQUENCE</scope>
    <source>
        <strain evidence="10">Red736</strain>
    </source>
</reference>
<evidence type="ECO:0000256" key="8">
    <source>
        <dbReference type="SAM" id="Phobius"/>
    </source>
</evidence>
<dbReference type="EMBL" id="CP096574">
    <property type="protein sequence ID" value="UPU35371.1"/>
    <property type="molecule type" value="Genomic_DNA"/>
</dbReference>
<evidence type="ECO:0000313" key="12">
    <source>
        <dbReference type="Proteomes" id="UP000568888"/>
    </source>
</evidence>
<evidence type="ECO:0000256" key="1">
    <source>
        <dbReference type="ARBA" id="ARBA00004651"/>
    </source>
</evidence>
<dbReference type="InterPro" id="IPR006512">
    <property type="entry name" value="YidE_YbjL"/>
</dbReference>
<evidence type="ECO:0000259" key="9">
    <source>
        <dbReference type="PROSITE" id="PS51202"/>
    </source>
</evidence>
<reference evidence="11" key="3">
    <citation type="submission" date="2022-04" db="EMBL/GenBank/DDBJ databases">
        <authorList>
            <person name="Liu G."/>
        </authorList>
    </citation>
    <scope>NUCLEOTIDE SEQUENCE</scope>
    <source>
        <strain evidence="11">RG22</strain>
    </source>
</reference>
<accession>A0A6V8MT45</accession>
<dbReference type="RefSeq" id="WP_183345673.1">
    <property type="nucleotide sequence ID" value="NZ_BLXY01000001.1"/>
</dbReference>
<keyword evidence="13" id="KW-1185">Reference proteome</keyword>
<dbReference type="EMBL" id="BLXY01000001">
    <property type="protein sequence ID" value="GFO63064.1"/>
    <property type="molecule type" value="Genomic_DNA"/>
</dbReference>
<feature type="transmembrane region" description="Helical" evidence="8">
    <location>
        <begin position="369"/>
        <end position="389"/>
    </location>
</feature>
<evidence type="ECO:0000256" key="6">
    <source>
        <dbReference type="ARBA" id="ARBA00022989"/>
    </source>
</evidence>
<dbReference type="PANTHER" id="PTHR30445">
    <property type="entry name" value="K(+)_H(+) ANTIPORTER SUBUNIT KHTT"/>
    <property type="match status" value="1"/>
</dbReference>
<dbReference type="Gene3D" id="3.30.70.1450">
    <property type="entry name" value="Regulator of K+ conductance, C-terminal domain"/>
    <property type="match status" value="1"/>
</dbReference>
<dbReference type="AlphaFoldDB" id="A0A6V8MT45"/>
<keyword evidence="4" id="KW-1003">Cell membrane</keyword>
<dbReference type="Pfam" id="PF06826">
    <property type="entry name" value="Asp-Al_Ex"/>
    <property type="match status" value="2"/>
</dbReference>
<feature type="transmembrane region" description="Helical" evidence="8">
    <location>
        <begin position="463"/>
        <end position="482"/>
    </location>
</feature>
<name>A0A6V8MT45_9BACT</name>
<evidence type="ECO:0000256" key="4">
    <source>
        <dbReference type="ARBA" id="ARBA00022475"/>
    </source>
</evidence>
<gene>
    <name evidence="10" type="ORF">GMPD_09830</name>
    <name evidence="11" type="ORF">M1B72_18290</name>
</gene>
<keyword evidence="6 8" id="KW-1133">Transmembrane helix</keyword>
<feature type="transmembrane region" description="Helical" evidence="8">
    <location>
        <begin position="56"/>
        <end position="79"/>
    </location>
</feature>
<feature type="transmembrane region" description="Helical" evidence="8">
    <location>
        <begin position="425"/>
        <end position="443"/>
    </location>
</feature>
<evidence type="ECO:0000256" key="7">
    <source>
        <dbReference type="ARBA" id="ARBA00023136"/>
    </source>
</evidence>
<feature type="domain" description="RCK C-terminal" evidence="9">
    <location>
        <begin position="275"/>
        <end position="359"/>
    </location>
</feature>
<dbReference type="GO" id="GO:0006813">
    <property type="term" value="P:potassium ion transport"/>
    <property type="evidence" value="ECO:0007669"/>
    <property type="project" value="InterPro"/>
</dbReference>
<organism evidence="10 12">
    <name type="scientific">Geomonas paludis</name>
    <dbReference type="NCBI Taxonomy" id="2740185"/>
    <lineage>
        <taxon>Bacteria</taxon>
        <taxon>Pseudomonadati</taxon>
        <taxon>Thermodesulfobacteriota</taxon>
        <taxon>Desulfuromonadia</taxon>
        <taxon>Geobacterales</taxon>
        <taxon>Geobacteraceae</taxon>
        <taxon>Geomonas</taxon>
    </lineage>
</organism>
<evidence type="ECO:0000313" key="11">
    <source>
        <dbReference type="EMBL" id="UPU35371.1"/>
    </source>
</evidence>
<dbReference type="InterPro" id="IPR036721">
    <property type="entry name" value="RCK_C_sf"/>
</dbReference>